<reference evidence="1" key="1">
    <citation type="submission" date="2022-07" db="EMBL/GenBank/DDBJ databases">
        <title>Phylogenomic reconstructions and comparative analyses of Kickxellomycotina fungi.</title>
        <authorList>
            <person name="Reynolds N.K."/>
            <person name="Stajich J.E."/>
            <person name="Barry K."/>
            <person name="Grigoriev I.V."/>
            <person name="Crous P."/>
            <person name="Smith M.E."/>
        </authorList>
    </citation>
    <scope>NUCLEOTIDE SEQUENCE</scope>
    <source>
        <strain evidence="1">IMI 214461</strain>
    </source>
</reference>
<keyword evidence="2" id="KW-1185">Reference proteome</keyword>
<name>A0A9W8B9T0_9FUNG</name>
<comment type="caution">
    <text evidence="1">The sequence shown here is derived from an EMBL/GenBank/DDBJ whole genome shotgun (WGS) entry which is preliminary data.</text>
</comment>
<dbReference type="Proteomes" id="UP001150907">
    <property type="component" value="Unassembled WGS sequence"/>
</dbReference>
<evidence type="ECO:0008006" key="3">
    <source>
        <dbReference type="Google" id="ProtNLM"/>
    </source>
</evidence>
<organism evidence="1 2">
    <name type="scientific">Coemansia thaxteri</name>
    <dbReference type="NCBI Taxonomy" id="2663907"/>
    <lineage>
        <taxon>Eukaryota</taxon>
        <taxon>Fungi</taxon>
        <taxon>Fungi incertae sedis</taxon>
        <taxon>Zoopagomycota</taxon>
        <taxon>Kickxellomycotina</taxon>
        <taxon>Kickxellomycetes</taxon>
        <taxon>Kickxellales</taxon>
        <taxon>Kickxellaceae</taxon>
        <taxon>Coemansia</taxon>
    </lineage>
</organism>
<sequence length="332" mass="36648">MPSCARPAQKVAEGIGHTIETAFASSDRPLFPVRIRQVVGRGRGFFAARDIHEGEVVFQAAPLAWSISEDWMKNTCWWCFDHDARRGQSVKAMDASAQGGELATCKPPTCKTQAVQPAKKNSRQSPSRYKGVFCSLGCRQKAILAHGGQRKWDEYLAVLVGIEDEVRLYSSKTPRASKTHTEPDDNIAVLPVETCEKPCFGHCLDVDFDPDDMADSQLDEWISTVWDIIVKHQLFIDYQPNSSERELVRLIANQMHLEDALSVDQSCGDLAADWQTEVVVCSAANQDIAPLEALHHVKSNEAEVFRASMRELQASSGHLDDGSSAPATIAPI</sequence>
<evidence type="ECO:0000313" key="2">
    <source>
        <dbReference type="Proteomes" id="UP001150907"/>
    </source>
</evidence>
<feature type="non-terminal residue" evidence="1">
    <location>
        <position position="332"/>
    </location>
</feature>
<dbReference type="AlphaFoldDB" id="A0A9W8B9T0"/>
<dbReference type="SUPFAM" id="SSF82199">
    <property type="entry name" value="SET domain"/>
    <property type="match status" value="1"/>
</dbReference>
<proteinExistence type="predicted"/>
<protein>
    <recommendedName>
        <fullName evidence="3">SET domain-containing protein</fullName>
    </recommendedName>
</protein>
<gene>
    <name evidence="1" type="ORF">H4R26_005105</name>
</gene>
<dbReference type="OrthoDB" id="1028014at2759"/>
<dbReference type="EMBL" id="JANBQF010000726">
    <property type="protein sequence ID" value="KAJ1999345.1"/>
    <property type="molecule type" value="Genomic_DNA"/>
</dbReference>
<accession>A0A9W8B9T0</accession>
<evidence type="ECO:0000313" key="1">
    <source>
        <dbReference type="EMBL" id="KAJ1999345.1"/>
    </source>
</evidence>
<dbReference type="InterPro" id="IPR046341">
    <property type="entry name" value="SET_dom_sf"/>
</dbReference>